<keyword evidence="3" id="KW-1185">Reference proteome</keyword>
<evidence type="ECO:0000313" key="2">
    <source>
        <dbReference type="EMBL" id="SNS90729.1"/>
    </source>
</evidence>
<keyword evidence="1" id="KW-0472">Membrane</keyword>
<dbReference type="EMBL" id="FZPH01000002">
    <property type="protein sequence ID" value="SNS90729.1"/>
    <property type="molecule type" value="Genomic_DNA"/>
</dbReference>
<feature type="transmembrane region" description="Helical" evidence="1">
    <location>
        <begin position="30"/>
        <end position="56"/>
    </location>
</feature>
<proteinExistence type="predicted"/>
<accession>A0A239IB33</accession>
<gene>
    <name evidence="2" type="ORF">SAMN05421812_102313</name>
</gene>
<evidence type="ECO:0000256" key="1">
    <source>
        <dbReference type="SAM" id="Phobius"/>
    </source>
</evidence>
<keyword evidence="1" id="KW-0812">Transmembrane</keyword>
<protein>
    <submittedName>
        <fullName evidence="2">Uncharacterized protein</fullName>
    </submittedName>
</protein>
<keyword evidence="1" id="KW-1133">Transmembrane helix</keyword>
<organism evidence="2 3">
    <name type="scientific">Asanoa hainanensis</name>
    <dbReference type="NCBI Taxonomy" id="560556"/>
    <lineage>
        <taxon>Bacteria</taxon>
        <taxon>Bacillati</taxon>
        <taxon>Actinomycetota</taxon>
        <taxon>Actinomycetes</taxon>
        <taxon>Micromonosporales</taxon>
        <taxon>Micromonosporaceae</taxon>
        <taxon>Asanoa</taxon>
    </lineage>
</organism>
<evidence type="ECO:0000313" key="3">
    <source>
        <dbReference type="Proteomes" id="UP000198362"/>
    </source>
</evidence>
<reference evidence="2 3" key="1">
    <citation type="submission" date="2017-06" db="EMBL/GenBank/DDBJ databases">
        <authorList>
            <person name="Kim H.J."/>
            <person name="Triplett B.A."/>
        </authorList>
    </citation>
    <scope>NUCLEOTIDE SEQUENCE [LARGE SCALE GENOMIC DNA]</scope>
    <source>
        <strain evidence="2 3">CGMCC 4.5593</strain>
    </source>
</reference>
<sequence>MVFVRVVARGVSGEWDVWRVGRRRLAWRPVFVTGLVPIVFWLLNWMAALLATVVVWPWRVVSGRWLVVAYSTTGNHPHRWVRVRSRAAADALALEWASEVKDRYVCGLAARAAQQGRL</sequence>
<dbReference type="Proteomes" id="UP000198362">
    <property type="component" value="Unassembled WGS sequence"/>
</dbReference>
<name>A0A239IB33_9ACTN</name>
<dbReference type="AlphaFoldDB" id="A0A239IB33"/>